<dbReference type="Pfam" id="PF00884">
    <property type="entry name" value="Sulfatase"/>
    <property type="match status" value="1"/>
</dbReference>
<keyword evidence="1" id="KW-0479">Metal-binding</keyword>
<evidence type="ECO:0000256" key="1">
    <source>
        <dbReference type="ARBA" id="ARBA00022723"/>
    </source>
</evidence>
<dbReference type="PANTHER" id="PTHR45953">
    <property type="entry name" value="IDURONATE 2-SULFATASE"/>
    <property type="match status" value="1"/>
</dbReference>
<name>A0A2R8CC40_9RHOB</name>
<dbReference type="Gene3D" id="3.40.720.10">
    <property type="entry name" value="Alkaline Phosphatase, subunit A"/>
    <property type="match status" value="1"/>
</dbReference>
<evidence type="ECO:0000256" key="2">
    <source>
        <dbReference type="ARBA" id="ARBA00022801"/>
    </source>
</evidence>
<accession>A0A2R8CC40</accession>
<proteinExistence type="predicted"/>
<dbReference type="EMBL" id="ONZG01000009">
    <property type="protein sequence ID" value="SPJ29967.1"/>
    <property type="molecule type" value="Genomic_DNA"/>
</dbReference>
<protein>
    <submittedName>
        <fullName evidence="4">Choline-sulfatase</fullName>
        <ecNumber evidence="4">3.1.6.6</ecNumber>
    </submittedName>
</protein>
<feature type="domain" description="Sulfatase N-terminal" evidence="3">
    <location>
        <begin position="5"/>
        <end position="218"/>
    </location>
</feature>
<organism evidence="4 5">
    <name type="scientific">Falsiruegeria mediterranea M17</name>
    <dbReference type="NCBI Taxonomy" id="1200281"/>
    <lineage>
        <taxon>Bacteria</taxon>
        <taxon>Pseudomonadati</taxon>
        <taxon>Pseudomonadota</taxon>
        <taxon>Alphaproteobacteria</taxon>
        <taxon>Rhodobacterales</taxon>
        <taxon>Roseobacteraceae</taxon>
        <taxon>Falsiruegeria</taxon>
    </lineage>
</organism>
<dbReference type="RefSeq" id="WP_108789810.1">
    <property type="nucleotide sequence ID" value="NZ_ONZG01000009.1"/>
</dbReference>
<dbReference type="AlphaFoldDB" id="A0A2R8CC40"/>
<dbReference type="Proteomes" id="UP000244898">
    <property type="component" value="Unassembled WGS sequence"/>
</dbReference>
<evidence type="ECO:0000313" key="4">
    <source>
        <dbReference type="EMBL" id="SPJ29967.1"/>
    </source>
</evidence>
<dbReference type="InterPro" id="IPR000917">
    <property type="entry name" value="Sulfatase_N"/>
</dbReference>
<dbReference type="OrthoDB" id="9795675at2"/>
<dbReference type="GO" id="GO:0047753">
    <property type="term" value="F:choline-sulfatase activity"/>
    <property type="evidence" value="ECO:0007669"/>
    <property type="project" value="UniProtKB-EC"/>
</dbReference>
<dbReference type="GO" id="GO:0005737">
    <property type="term" value="C:cytoplasm"/>
    <property type="evidence" value="ECO:0007669"/>
    <property type="project" value="TreeGrafter"/>
</dbReference>
<evidence type="ECO:0000313" key="5">
    <source>
        <dbReference type="Proteomes" id="UP000244898"/>
    </source>
</evidence>
<reference evidence="5" key="1">
    <citation type="submission" date="2018-03" db="EMBL/GenBank/DDBJ databases">
        <authorList>
            <person name="Rodrigo-Torres L."/>
            <person name="Arahal R. D."/>
            <person name="Lucena T."/>
        </authorList>
    </citation>
    <scope>NUCLEOTIDE SEQUENCE [LARGE SCALE GENOMIC DNA]</scope>
    <source>
        <strain evidence="5">CECT 7615</strain>
    </source>
</reference>
<dbReference type="InterPro" id="IPR017850">
    <property type="entry name" value="Alkaline_phosphatase_core_sf"/>
</dbReference>
<keyword evidence="5" id="KW-1185">Reference proteome</keyword>
<gene>
    <name evidence="4" type="primary">betC_7</name>
    <name evidence="4" type="ORF">TRM7615_03494</name>
</gene>
<sequence>MPAPRNLILFVTDNHARDFLGAAGHTVVKTPNLDRLAERGTRFENAYAATTLCCPARAAMATGKYPHQTGYWDNATMYDGTVKTWHHHLRDADIPVTAIGKLHYRSTADDNGFAEEIHTMHVVDGVGSPLTLLRATKEGVPTRAGHKAIYGNSGKGETDYQVYDRQITERAVAWLKDNADNPKPWVLVVSYPSPHPPFRADAPIWEAYPPAEMPLPKTWNAEDRYDHPAMAYLARMNQTIDGIDETFMRNAYAGYCADHSD</sequence>
<dbReference type="GO" id="GO:0046872">
    <property type="term" value="F:metal ion binding"/>
    <property type="evidence" value="ECO:0007669"/>
    <property type="project" value="UniProtKB-KW"/>
</dbReference>
<dbReference type="SUPFAM" id="SSF53649">
    <property type="entry name" value="Alkaline phosphatase-like"/>
    <property type="match status" value="1"/>
</dbReference>
<dbReference type="PANTHER" id="PTHR45953:SF1">
    <property type="entry name" value="IDURONATE 2-SULFATASE"/>
    <property type="match status" value="1"/>
</dbReference>
<evidence type="ECO:0000259" key="3">
    <source>
        <dbReference type="Pfam" id="PF00884"/>
    </source>
</evidence>
<keyword evidence="2 4" id="KW-0378">Hydrolase</keyword>
<dbReference type="EC" id="3.1.6.6" evidence="4"/>